<feature type="compositionally biased region" description="Polar residues" evidence="1">
    <location>
        <begin position="289"/>
        <end position="305"/>
    </location>
</feature>
<dbReference type="SMART" id="SM00506">
    <property type="entry name" value="A1pp"/>
    <property type="match status" value="1"/>
</dbReference>
<sequence length="362" mass="39200">MYKTLATYQISPGLSLYLVRGSVVHFEGKTDKAAIVNAANPGCLGGGGVDGAISAAGGARLMEDRLHLPVLERRGEYEIRCQVGSAVCTGPGDYDDLRVSYVLHAVGPNYHNFEEENYDQAHELLKSAYSTTLDVASENRIKEIAFSLLSAGIFRGSCSLEQVLRLGIESMLSWGVNKPEDTSVSDIHLFAFTVRECKTLKKICDQAFGIEPEEAQESSEEIAMDTQETTKVESEPVADEKMEENNDMETKPAENDTTAKKRKEESVNVDQKTEEKEGESGSTEKVDAANNSIDTKVDESGSTEQADAANISVEAKVDEGAAKEEQDESTETPRETDAGETKSSTNDSGAVENGSGEKKQDD</sequence>
<reference evidence="4" key="1">
    <citation type="submission" date="2021-01" db="EMBL/GenBank/DDBJ databases">
        <authorList>
            <person name="Corre E."/>
            <person name="Pelletier E."/>
            <person name="Niang G."/>
            <person name="Scheremetjew M."/>
            <person name="Finn R."/>
            <person name="Kale V."/>
            <person name="Holt S."/>
            <person name="Cochrane G."/>
            <person name="Meng A."/>
            <person name="Brown T."/>
            <person name="Cohen L."/>
        </authorList>
    </citation>
    <scope>NUCLEOTIDE SEQUENCE</scope>
    <source>
        <strain evidence="4">CCMP127</strain>
    </source>
</reference>
<feature type="region of interest" description="Disordered" evidence="1">
    <location>
        <begin position="212"/>
        <end position="362"/>
    </location>
</feature>
<dbReference type="PROSITE" id="PS51154">
    <property type="entry name" value="MACRO"/>
    <property type="match status" value="1"/>
</dbReference>
<accession>A0A6S8HM06</accession>
<dbReference type="EMBL" id="HBIM01000650">
    <property type="protein sequence ID" value="CAE0402269.1"/>
    <property type="molecule type" value="Transcribed_RNA"/>
</dbReference>
<gene>
    <name evidence="3" type="ORF">ACOF00016_LOCUS561</name>
    <name evidence="4" type="ORF">ACOF00016_LOCUS562</name>
    <name evidence="5" type="ORF">ACOF00016_LOCUS563</name>
    <name evidence="6" type="ORF">ACOF00016_LOCUS564</name>
</gene>
<proteinExistence type="predicted"/>
<feature type="compositionally biased region" description="Basic and acidic residues" evidence="1">
    <location>
        <begin position="228"/>
        <end position="287"/>
    </location>
</feature>
<dbReference type="PANTHER" id="PTHR11106:SF27">
    <property type="entry name" value="MACRO DOMAIN-CONTAINING PROTEIN"/>
    <property type="match status" value="1"/>
</dbReference>
<dbReference type="InterPro" id="IPR043472">
    <property type="entry name" value="Macro_dom-like"/>
</dbReference>
<dbReference type="Pfam" id="PF01661">
    <property type="entry name" value="Macro"/>
    <property type="match status" value="1"/>
</dbReference>
<evidence type="ECO:0000313" key="5">
    <source>
        <dbReference type="EMBL" id="CAE0402269.1"/>
    </source>
</evidence>
<dbReference type="EMBL" id="HBIM01000651">
    <property type="protein sequence ID" value="CAE0402270.1"/>
    <property type="molecule type" value="Transcribed_RNA"/>
</dbReference>
<dbReference type="SUPFAM" id="SSF52949">
    <property type="entry name" value="Macro domain-like"/>
    <property type="match status" value="1"/>
</dbReference>
<dbReference type="Gene3D" id="3.40.220.10">
    <property type="entry name" value="Leucine Aminopeptidase, subunit E, domain 1"/>
    <property type="match status" value="1"/>
</dbReference>
<dbReference type="AlphaFoldDB" id="A0A6S8HM06"/>
<feature type="compositionally biased region" description="Basic and acidic residues" evidence="1">
    <location>
        <begin position="331"/>
        <end position="340"/>
    </location>
</feature>
<name>A0A6S8HM06_9STRA</name>
<dbReference type="InterPro" id="IPR002589">
    <property type="entry name" value="Macro_dom"/>
</dbReference>
<dbReference type="EMBL" id="HBIM01000648">
    <property type="protein sequence ID" value="CAE0402267.1"/>
    <property type="molecule type" value="Transcribed_RNA"/>
</dbReference>
<feature type="compositionally biased region" description="Basic and acidic residues" evidence="1">
    <location>
        <begin position="315"/>
        <end position="324"/>
    </location>
</feature>
<evidence type="ECO:0000313" key="6">
    <source>
        <dbReference type="EMBL" id="CAE0402270.1"/>
    </source>
</evidence>
<organism evidence="4">
    <name type="scientific">Amphora coffeiformis</name>
    <dbReference type="NCBI Taxonomy" id="265554"/>
    <lineage>
        <taxon>Eukaryota</taxon>
        <taxon>Sar</taxon>
        <taxon>Stramenopiles</taxon>
        <taxon>Ochrophyta</taxon>
        <taxon>Bacillariophyta</taxon>
        <taxon>Bacillariophyceae</taxon>
        <taxon>Bacillariophycidae</taxon>
        <taxon>Thalassiophysales</taxon>
        <taxon>Catenulaceae</taxon>
        <taxon>Amphora</taxon>
    </lineage>
</organism>
<dbReference type="EMBL" id="HBIM01000649">
    <property type="protein sequence ID" value="CAE0402268.1"/>
    <property type="molecule type" value="Transcribed_RNA"/>
</dbReference>
<evidence type="ECO:0000313" key="4">
    <source>
        <dbReference type="EMBL" id="CAE0402268.1"/>
    </source>
</evidence>
<evidence type="ECO:0000259" key="2">
    <source>
        <dbReference type="PROSITE" id="PS51154"/>
    </source>
</evidence>
<evidence type="ECO:0000256" key="1">
    <source>
        <dbReference type="SAM" id="MobiDB-lite"/>
    </source>
</evidence>
<evidence type="ECO:0000313" key="3">
    <source>
        <dbReference type="EMBL" id="CAE0402267.1"/>
    </source>
</evidence>
<protein>
    <recommendedName>
        <fullName evidence="2">Macro domain-containing protein</fullName>
    </recommendedName>
</protein>
<feature type="domain" description="Macro" evidence="2">
    <location>
        <begin position="3"/>
        <end position="208"/>
    </location>
</feature>
<dbReference type="PANTHER" id="PTHR11106">
    <property type="entry name" value="GANGLIOSIDE INDUCED DIFFERENTIATION ASSOCIATED PROTEIN 2-RELATED"/>
    <property type="match status" value="1"/>
</dbReference>
<feature type="compositionally biased region" description="Acidic residues" evidence="1">
    <location>
        <begin position="212"/>
        <end position="223"/>
    </location>
</feature>